<proteinExistence type="predicted"/>
<dbReference type="PANTHER" id="PTHR43289:SF6">
    <property type="entry name" value="SERINE_THREONINE-PROTEIN KINASE NEKL-3"/>
    <property type="match status" value="1"/>
</dbReference>
<keyword evidence="3 7" id="KW-0418">Kinase</keyword>
<sequence length="297" mass="33693">MAPSLRIFNEESESPKLLRVGTRLDKYRIVSRLGEGGFATVYAAYDTIEDRRVALKIPESRYLENSQTIDDLQREVRIMARLNHQGILRLKDARFVDGHFVMVFPMGEETLADRITRRIARSTAVDYALQMIDAVAYAHEQRILHRDIKPENFILFDNKLIQLTDFGLARIQTTAKHVSASGTLGFMAPEQAMGHPGYRSDVFSLGLVIYRLLSGELPDYPFEAPLPGYQKLRKGLSSDFVALIRKAIDPVPSRRFRDAVAMQNAVSRIRYPLSDRSVSQQLGRPVTVSRLSQRRAA</sequence>
<feature type="binding site" evidence="5">
    <location>
        <position position="56"/>
    </location>
    <ligand>
        <name>ATP</name>
        <dbReference type="ChEBI" id="CHEBI:30616"/>
    </ligand>
</feature>
<dbReference type="EMBL" id="SJPJ01000001">
    <property type="protein sequence ID" value="TWT83562.1"/>
    <property type="molecule type" value="Genomic_DNA"/>
</dbReference>
<dbReference type="GO" id="GO:0004674">
    <property type="term" value="F:protein serine/threonine kinase activity"/>
    <property type="evidence" value="ECO:0007669"/>
    <property type="project" value="UniProtKB-EC"/>
</dbReference>
<keyword evidence="2 5" id="KW-0547">Nucleotide-binding</keyword>
<dbReference type="Pfam" id="PF00069">
    <property type="entry name" value="Pkinase"/>
    <property type="match status" value="1"/>
</dbReference>
<evidence type="ECO:0000256" key="4">
    <source>
        <dbReference type="ARBA" id="ARBA00022840"/>
    </source>
</evidence>
<dbReference type="RefSeq" id="WP_146400822.1">
    <property type="nucleotide sequence ID" value="NZ_SJPJ01000001.1"/>
</dbReference>
<evidence type="ECO:0000256" key="5">
    <source>
        <dbReference type="PROSITE-ProRule" id="PRU10141"/>
    </source>
</evidence>
<dbReference type="InterPro" id="IPR017441">
    <property type="entry name" value="Protein_kinase_ATP_BS"/>
</dbReference>
<dbReference type="PROSITE" id="PS50011">
    <property type="entry name" value="PROTEIN_KINASE_DOM"/>
    <property type="match status" value="1"/>
</dbReference>
<dbReference type="Gene3D" id="1.10.510.10">
    <property type="entry name" value="Transferase(Phosphotransferase) domain 1"/>
    <property type="match status" value="1"/>
</dbReference>
<evidence type="ECO:0000256" key="3">
    <source>
        <dbReference type="ARBA" id="ARBA00022777"/>
    </source>
</evidence>
<dbReference type="InterPro" id="IPR011009">
    <property type="entry name" value="Kinase-like_dom_sf"/>
</dbReference>
<feature type="domain" description="Protein kinase" evidence="6">
    <location>
        <begin position="27"/>
        <end position="274"/>
    </location>
</feature>
<evidence type="ECO:0000259" key="6">
    <source>
        <dbReference type="PROSITE" id="PS50011"/>
    </source>
</evidence>
<dbReference type="EC" id="2.7.11.1" evidence="7"/>
<dbReference type="PANTHER" id="PTHR43289">
    <property type="entry name" value="MITOGEN-ACTIVATED PROTEIN KINASE KINASE KINASE 20-RELATED"/>
    <property type="match status" value="1"/>
</dbReference>
<dbReference type="OrthoDB" id="6111975at2"/>
<keyword evidence="4 5" id="KW-0067">ATP-binding</keyword>
<keyword evidence="8" id="KW-1185">Reference proteome</keyword>
<dbReference type="CDD" id="cd14014">
    <property type="entry name" value="STKc_PknB_like"/>
    <property type="match status" value="1"/>
</dbReference>
<dbReference type="InterPro" id="IPR000719">
    <property type="entry name" value="Prot_kinase_dom"/>
</dbReference>
<name>A0A5C5Z8D6_9BACT</name>
<evidence type="ECO:0000313" key="8">
    <source>
        <dbReference type="Proteomes" id="UP000315010"/>
    </source>
</evidence>
<dbReference type="InterPro" id="IPR008271">
    <property type="entry name" value="Ser/Thr_kinase_AS"/>
</dbReference>
<reference evidence="7 8" key="1">
    <citation type="submission" date="2019-02" db="EMBL/GenBank/DDBJ databases">
        <title>Deep-cultivation of Planctomycetes and their phenomic and genomic characterization uncovers novel biology.</title>
        <authorList>
            <person name="Wiegand S."/>
            <person name="Jogler M."/>
            <person name="Boedeker C."/>
            <person name="Pinto D."/>
            <person name="Vollmers J."/>
            <person name="Rivas-Marin E."/>
            <person name="Kohn T."/>
            <person name="Peeters S.H."/>
            <person name="Heuer A."/>
            <person name="Rast P."/>
            <person name="Oberbeckmann S."/>
            <person name="Bunk B."/>
            <person name="Jeske O."/>
            <person name="Meyerdierks A."/>
            <person name="Storesund J.E."/>
            <person name="Kallscheuer N."/>
            <person name="Luecker S."/>
            <person name="Lage O.M."/>
            <person name="Pohl T."/>
            <person name="Merkel B.J."/>
            <person name="Hornburger P."/>
            <person name="Mueller R.-W."/>
            <person name="Bruemmer F."/>
            <person name="Labrenz M."/>
            <person name="Spormann A.M."/>
            <person name="Op Den Camp H."/>
            <person name="Overmann J."/>
            <person name="Amann R."/>
            <person name="Jetten M.S.M."/>
            <person name="Mascher T."/>
            <person name="Medema M.H."/>
            <person name="Devos D.P."/>
            <person name="Kaster A.-K."/>
            <person name="Ovreas L."/>
            <person name="Rohde M."/>
            <person name="Galperin M.Y."/>
            <person name="Jogler C."/>
        </authorList>
    </citation>
    <scope>NUCLEOTIDE SEQUENCE [LARGE SCALE GENOMIC DNA]</scope>
    <source>
        <strain evidence="7 8">CA13</strain>
    </source>
</reference>
<evidence type="ECO:0000256" key="1">
    <source>
        <dbReference type="ARBA" id="ARBA00022679"/>
    </source>
</evidence>
<dbReference type="PROSITE" id="PS00108">
    <property type="entry name" value="PROTEIN_KINASE_ST"/>
    <property type="match status" value="1"/>
</dbReference>
<dbReference type="AlphaFoldDB" id="A0A5C5Z8D6"/>
<dbReference type="SMART" id="SM00220">
    <property type="entry name" value="S_TKc"/>
    <property type="match status" value="1"/>
</dbReference>
<dbReference type="GO" id="GO:0005524">
    <property type="term" value="F:ATP binding"/>
    <property type="evidence" value="ECO:0007669"/>
    <property type="project" value="UniProtKB-UniRule"/>
</dbReference>
<comment type="caution">
    <text evidence="7">The sequence shown here is derived from an EMBL/GenBank/DDBJ whole genome shotgun (WGS) entry which is preliminary data.</text>
</comment>
<evidence type="ECO:0000256" key="2">
    <source>
        <dbReference type="ARBA" id="ARBA00022741"/>
    </source>
</evidence>
<organism evidence="7 8">
    <name type="scientific">Novipirellula herctigrandis</name>
    <dbReference type="NCBI Taxonomy" id="2527986"/>
    <lineage>
        <taxon>Bacteria</taxon>
        <taxon>Pseudomonadati</taxon>
        <taxon>Planctomycetota</taxon>
        <taxon>Planctomycetia</taxon>
        <taxon>Pirellulales</taxon>
        <taxon>Pirellulaceae</taxon>
        <taxon>Novipirellula</taxon>
    </lineage>
</organism>
<dbReference type="PROSITE" id="PS00107">
    <property type="entry name" value="PROTEIN_KINASE_ATP"/>
    <property type="match status" value="1"/>
</dbReference>
<evidence type="ECO:0000313" key="7">
    <source>
        <dbReference type="EMBL" id="TWT83562.1"/>
    </source>
</evidence>
<gene>
    <name evidence="7" type="primary">prkC_10</name>
    <name evidence="7" type="ORF">CA13_50280</name>
</gene>
<protein>
    <submittedName>
        <fullName evidence="7">Serine/threonine-protein kinase PrkC</fullName>
        <ecNumber evidence="7">2.7.11.1</ecNumber>
    </submittedName>
</protein>
<accession>A0A5C5Z8D6</accession>
<dbReference type="Proteomes" id="UP000315010">
    <property type="component" value="Unassembled WGS sequence"/>
</dbReference>
<keyword evidence="1 7" id="KW-0808">Transferase</keyword>
<dbReference type="SUPFAM" id="SSF56112">
    <property type="entry name" value="Protein kinase-like (PK-like)"/>
    <property type="match status" value="1"/>
</dbReference>